<dbReference type="SUPFAM" id="SSF56349">
    <property type="entry name" value="DNA breaking-rejoining enzymes"/>
    <property type="match status" value="1"/>
</dbReference>
<reference evidence="3" key="1">
    <citation type="submission" date="2009-10" db="EMBL/GenBank/DDBJ databases">
        <title>Diversity of trophic interactions inside an arsenic-rich microbial ecosystem.</title>
        <authorList>
            <person name="Bertin P.N."/>
            <person name="Heinrich-Salmeron A."/>
            <person name="Pelletier E."/>
            <person name="Goulhen-Chollet F."/>
            <person name="Arsene-Ploetze F."/>
            <person name="Gallien S."/>
            <person name="Calteau A."/>
            <person name="Vallenet D."/>
            <person name="Casiot C."/>
            <person name="Chane-Woon-Ming B."/>
            <person name="Giloteaux L."/>
            <person name="Barakat M."/>
            <person name="Bonnefoy V."/>
            <person name="Bruneel O."/>
            <person name="Chandler M."/>
            <person name="Cleiss J."/>
            <person name="Duran R."/>
            <person name="Elbaz-Poulichet F."/>
            <person name="Fonknechten N."/>
            <person name="Lauga B."/>
            <person name="Mornico D."/>
            <person name="Ortet P."/>
            <person name="Schaeffer C."/>
            <person name="Siguier P."/>
            <person name="Alexander Thil Smith A."/>
            <person name="Van Dorsselaer A."/>
            <person name="Weissenbach J."/>
            <person name="Medigue C."/>
            <person name="Le Paslier D."/>
        </authorList>
    </citation>
    <scope>NUCLEOTIDE SEQUENCE</scope>
</reference>
<keyword evidence="1" id="KW-0233">DNA recombination</keyword>
<proteinExistence type="predicted"/>
<name>E6PHT0_9ZZZZ</name>
<sequence>MVSSVTETSGGGGGLPVMVLDVQGLRVDLSGSIWRLNNSTSDDTINWGRLTGCDPLAVLALQRHIIRLIESRSSRHAFNTARSVGNYLTAVRDADDMGGDATSLTPLLWYLEKLREGRTEYKFHHIRAWYVASADRMIEGFDDESVFALLDLRIPGNKKGFAVLSQDPDSGPLSEFEEAALRRALIRDTGPIQQRAALWLALAFGTNPANLSLLREEDFTIHRFDAATPPVYFLNIPRIKKRSLRRAEFKKRNVDLPLAAIIDELLAFNSAMIVTERGVRPLFRLRNKRTKLEDGPLGKFALHCSAAEITRLIAACVERLGVLSPRTGKPLSVTTRRLRYTFACKMVRQRVAPRDLAELLDHTDTQNVQVYYAADSRFVERLDQSIAEQIGPAVRAFMGTVVPRRDDQLVDLIPYRELPDLGRCGASFSCGLSAPKNCYTCTKFNAFEDGPHGAVLTALVGERDELLRDGFERIAEQLDETILAVGEVVAKTRGVAS</sequence>
<protein>
    <submittedName>
        <fullName evidence="3">Putative Phage integrase family protein</fullName>
    </submittedName>
</protein>
<comment type="caution">
    <text evidence="3">The sequence shown here is derived from an EMBL/GenBank/DDBJ whole genome shotgun (WGS) entry which is preliminary data.</text>
</comment>
<accession>E6PHT0</accession>
<feature type="domain" description="Tyr recombinase" evidence="2">
    <location>
        <begin position="168"/>
        <end position="387"/>
    </location>
</feature>
<dbReference type="PROSITE" id="PS51898">
    <property type="entry name" value="TYR_RECOMBINASE"/>
    <property type="match status" value="1"/>
</dbReference>
<dbReference type="AlphaFoldDB" id="E6PHT0"/>
<dbReference type="GO" id="GO:0015074">
    <property type="term" value="P:DNA integration"/>
    <property type="evidence" value="ECO:0007669"/>
    <property type="project" value="InterPro"/>
</dbReference>
<evidence type="ECO:0000259" key="2">
    <source>
        <dbReference type="PROSITE" id="PS51898"/>
    </source>
</evidence>
<evidence type="ECO:0000256" key="1">
    <source>
        <dbReference type="ARBA" id="ARBA00023172"/>
    </source>
</evidence>
<evidence type="ECO:0000313" key="3">
    <source>
        <dbReference type="EMBL" id="CBH76018.1"/>
    </source>
</evidence>
<dbReference type="InterPro" id="IPR002104">
    <property type="entry name" value="Integrase_catalytic"/>
</dbReference>
<dbReference type="Gene3D" id="1.10.443.10">
    <property type="entry name" value="Intergrase catalytic core"/>
    <property type="match status" value="1"/>
</dbReference>
<dbReference type="GO" id="GO:0006310">
    <property type="term" value="P:DNA recombination"/>
    <property type="evidence" value="ECO:0007669"/>
    <property type="project" value="UniProtKB-KW"/>
</dbReference>
<dbReference type="InterPro" id="IPR013762">
    <property type="entry name" value="Integrase-like_cat_sf"/>
</dbReference>
<dbReference type="GO" id="GO:0003677">
    <property type="term" value="F:DNA binding"/>
    <property type="evidence" value="ECO:0007669"/>
    <property type="project" value="InterPro"/>
</dbReference>
<organism evidence="3">
    <name type="scientific">mine drainage metagenome</name>
    <dbReference type="NCBI Taxonomy" id="410659"/>
    <lineage>
        <taxon>unclassified sequences</taxon>
        <taxon>metagenomes</taxon>
        <taxon>ecological metagenomes</taxon>
    </lineage>
</organism>
<dbReference type="InterPro" id="IPR011010">
    <property type="entry name" value="DNA_brk_join_enz"/>
</dbReference>
<dbReference type="EMBL" id="CABL01000019">
    <property type="protein sequence ID" value="CBH76018.1"/>
    <property type="molecule type" value="Genomic_DNA"/>
</dbReference>
<gene>
    <name evidence="3" type="ORF">CARN1_0498</name>
</gene>